<evidence type="ECO:0000313" key="1">
    <source>
        <dbReference type="EMBL" id="VYT23344.1"/>
    </source>
</evidence>
<proteinExistence type="predicted"/>
<accession>A0A6N2UYT2</accession>
<dbReference type="EMBL" id="CACRTG010000021">
    <property type="protein sequence ID" value="VYT23344.1"/>
    <property type="molecule type" value="Genomic_DNA"/>
</dbReference>
<sequence length="128" mass="14729">MGSYFHVIERKVGGNLDAFRRELGRLRESGHFHRDRHERIMRIAQTVGFGHIVRQCLVDTGHRAGCEVHVLTSTGIVLVFNAHSRKLVTVLVARPGQVARYYEPFGEDVPDWLMARAYENTCVRHLNY</sequence>
<dbReference type="AlphaFoldDB" id="A0A6N2UYT2"/>
<gene>
    <name evidence="1" type="ORF">CNLFYP112_02391</name>
</gene>
<protein>
    <submittedName>
        <fullName evidence="1">Uncharacterized protein</fullName>
    </submittedName>
</protein>
<organism evidence="1">
    <name type="scientific">[Clostridium] nexile</name>
    <dbReference type="NCBI Taxonomy" id="29361"/>
    <lineage>
        <taxon>Bacteria</taxon>
        <taxon>Bacillati</taxon>
        <taxon>Bacillota</taxon>
        <taxon>Clostridia</taxon>
        <taxon>Lachnospirales</taxon>
        <taxon>Lachnospiraceae</taxon>
        <taxon>Tyzzerella</taxon>
    </lineage>
</organism>
<reference evidence="1" key="1">
    <citation type="submission" date="2019-11" db="EMBL/GenBank/DDBJ databases">
        <authorList>
            <person name="Feng L."/>
        </authorList>
    </citation>
    <scope>NUCLEOTIDE SEQUENCE</scope>
    <source>
        <strain evidence="1">CnexileLFYP112</strain>
    </source>
</reference>
<name>A0A6N2UYT2_9FIRM</name>